<proteinExistence type="predicted"/>
<organism evidence="2">
    <name type="scientific">Anguilla anguilla</name>
    <name type="common">European freshwater eel</name>
    <name type="synonym">Muraena anguilla</name>
    <dbReference type="NCBI Taxonomy" id="7936"/>
    <lineage>
        <taxon>Eukaryota</taxon>
        <taxon>Metazoa</taxon>
        <taxon>Chordata</taxon>
        <taxon>Craniata</taxon>
        <taxon>Vertebrata</taxon>
        <taxon>Euteleostomi</taxon>
        <taxon>Actinopterygii</taxon>
        <taxon>Neopterygii</taxon>
        <taxon>Teleostei</taxon>
        <taxon>Anguilliformes</taxon>
        <taxon>Anguillidae</taxon>
        <taxon>Anguilla</taxon>
    </lineage>
</organism>
<reference evidence="2" key="2">
    <citation type="journal article" date="2015" name="Fish Shellfish Immunol.">
        <title>Early steps in the European eel (Anguilla anguilla)-Vibrio vulnificus interaction in the gills: Role of the RtxA13 toxin.</title>
        <authorList>
            <person name="Callol A."/>
            <person name="Pajuelo D."/>
            <person name="Ebbesson L."/>
            <person name="Teles M."/>
            <person name="MacKenzie S."/>
            <person name="Amaro C."/>
        </authorList>
    </citation>
    <scope>NUCLEOTIDE SEQUENCE</scope>
</reference>
<dbReference type="AlphaFoldDB" id="A0A0E9RUT6"/>
<accession>A0A0E9RUT6</accession>
<reference evidence="2" key="1">
    <citation type="submission" date="2014-11" db="EMBL/GenBank/DDBJ databases">
        <authorList>
            <person name="Amaro Gonzalez C."/>
        </authorList>
    </citation>
    <scope>NUCLEOTIDE SEQUENCE</scope>
</reference>
<name>A0A0E9RUT6_ANGAN</name>
<evidence type="ECO:0000256" key="1">
    <source>
        <dbReference type="SAM" id="MobiDB-lite"/>
    </source>
</evidence>
<feature type="region of interest" description="Disordered" evidence="1">
    <location>
        <begin position="1"/>
        <end position="21"/>
    </location>
</feature>
<sequence>MEPRPQSTLAQSRFDTVWSLN</sequence>
<protein>
    <submittedName>
        <fullName evidence="2">Uncharacterized protein</fullName>
    </submittedName>
</protein>
<dbReference type="EMBL" id="GBXM01076347">
    <property type="protein sequence ID" value="JAH32230.1"/>
    <property type="molecule type" value="Transcribed_RNA"/>
</dbReference>
<evidence type="ECO:0000313" key="2">
    <source>
        <dbReference type="EMBL" id="JAH32230.1"/>
    </source>
</evidence>